<dbReference type="GO" id="GO:0035091">
    <property type="term" value="F:phosphatidylinositol binding"/>
    <property type="evidence" value="ECO:0007669"/>
    <property type="project" value="TreeGrafter"/>
</dbReference>
<dbReference type="InterPro" id="IPR055261">
    <property type="entry name" value="PI_transfer_N"/>
</dbReference>
<dbReference type="GO" id="GO:0005737">
    <property type="term" value="C:cytoplasm"/>
    <property type="evidence" value="ECO:0007669"/>
    <property type="project" value="TreeGrafter"/>
</dbReference>
<keyword evidence="3" id="KW-1185">Reference proteome</keyword>
<name>A0A504YPQ7_FASGI</name>
<sequence>MISEKCVDLLYFKRFFTPVSSGCFICPYLSIHCSRIILPMTVDEFMIGQLYSVAEMSKNETGGGDGVEILMNEPFTFIVNQPNPPLLNGDPLYTKGQYTHKCYHLSQKVPGVVRALAPSSALIFNEYAWNAYPYCRTVITNNFMESFNVTVESLHSPDITLENVS</sequence>
<evidence type="ECO:0000313" key="3">
    <source>
        <dbReference type="Proteomes" id="UP000316759"/>
    </source>
</evidence>
<dbReference type="Gene3D" id="3.30.530.20">
    <property type="match status" value="1"/>
</dbReference>
<reference evidence="2 3" key="1">
    <citation type="submission" date="2019-04" db="EMBL/GenBank/DDBJ databases">
        <title>Annotation for the trematode Fasciola gigantica.</title>
        <authorList>
            <person name="Choi Y.-J."/>
        </authorList>
    </citation>
    <scope>NUCLEOTIDE SEQUENCE [LARGE SCALE GENOMIC DNA]</scope>
    <source>
        <strain evidence="2">Uganda_cow_1</strain>
    </source>
</reference>
<gene>
    <name evidence="2" type="ORF">FGIG_12596</name>
</gene>
<dbReference type="PANTHER" id="PTHR10658">
    <property type="entry name" value="PHOSPHATIDYLINOSITOL TRANSFER PROTEIN"/>
    <property type="match status" value="1"/>
</dbReference>
<dbReference type="PANTHER" id="PTHR10658:SF11">
    <property type="entry name" value="VIBRATOR, ISOFORM B"/>
    <property type="match status" value="1"/>
</dbReference>
<dbReference type="Pfam" id="PF02121">
    <property type="entry name" value="IP_trans"/>
    <property type="match status" value="1"/>
</dbReference>
<accession>A0A504YPQ7</accession>
<dbReference type="STRING" id="46835.A0A504YPQ7"/>
<evidence type="ECO:0000259" key="1">
    <source>
        <dbReference type="Pfam" id="PF02121"/>
    </source>
</evidence>
<dbReference type="SUPFAM" id="SSF55961">
    <property type="entry name" value="Bet v1-like"/>
    <property type="match status" value="1"/>
</dbReference>
<dbReference type="InterPro" id="IPR023393">
    <property type="entry name" value="START-like_dom_sf"/>
</dbReference>
<dbReference type="InterPro" id="IPR001666">
    <property type="entry name" value="PI_transfer"/>
</dbReference>
<proteinExistence type="predicted"/>
<dbReference type="GO" id="GO:0008526">
    <property type="term" value="F:phosphatidylinositol transfer activity"/>
    <property type="evidence" value="ECO:0007669"/>
    <property type="project" value="TreeGrafter"/>
</dbReference>
<organism evidence="2 3">
    <name type="scientific">Fasciola gigantica</name>
    <name type="common">Giant liver fluke</name>
    <dbReference type="NCBI Taxonomy" id="46835"/>
    <lineage>
        <taxon>Eukaryota</taxon>
        <taxon>Metazoa</taxon>
        <taxon>Spiralia</taxon>
        <taxon>Lophotrochozoa</taxon>
        <taxon>Platyhelminthes</taxon>
        <taxon>Trematoda</taxon>
        <taxon>Digenea</taxon>
        <taxon>Plagiorchiida</taxon>
        <taxon>Echinostomata</taxon>
        <taxon>Echinostomatoidea</taxon>
        <taxon>Fasciolidae</taxon>
        <taxon>Fasciola</taxon>
    </lineage>
</organism>
<dbReference type="GO" id="GO:0008525">
    <property type="term" value="F:phosphatidylcholine transporter activity"/>
    <property type="evidence" value="ECO:0007669"/>
    <property type="project" value="TreeGrafter"/>
</dbReference>
<dbReference type="AlphaFoldDB" id="A0A504YPQ7"/>
<comment type="caution">
    <text evidence="2">The sequence shown here is derived from an EMBL/GenBank/DDBJ whole genome shotgun (WGS) entry which is preliminary data.</text>
</comment>
<feature type="domain" description="Phosphatidylinositol transfer protein N-terminal" evidence="1">
    <location>
        <begin position="35"/>
        <end position="158"/>
    </location>
</feature>
<protein>
    <submittedName>
        <fullName evidence="2">Phosphatidylinositol transfer protein beta</fullName>
    </submittedName>
</protein>
<dbReference type="Proteomes" id="UP000316759">
    <property type="component" value="Unassembled WGS sequence"/>
</dbReference>
<evidence type="ECO:0000313" key="2">
    <source>
        <dbReference type="EMBL" id="TPP59907.1"/>
    </source>
</evidence>
<dbReference type="OrthoDB" id="18453at2759"/>
<dbReference type="GO" id="GO:0031210">
    <property type="term" value="F:phosphatidylcholine binding"/>
    <property type="evidence" value="ECO:0007669"/>
    <property type="project" value="TreeGrafter"/>
</dbReference>
<dbReference type="EMBL" id="SUNJ01010107">
    <property type="protein sequence ID" value="TPP59907.1"/>
    <property type="molecule type" value="Genomic_DNA"/>
</dbReference>